<organism evidence="2 3">
    <name type="scientific">Polymorphobacter multimanifer</name>
    <dbReference type="NCBI Taxonomy" id="1070431"/>
    <lineage>
        <taxon>Bacteria</taxon>
        <taxon>Pseudomonadati</taxon>
        <taxon>Pseudomonadota</taxon>
        <taxon>Alphaproteobacteria</taxon>
        <taxon>Sphingomonadales</taxon>
        <taxon>Sphingosinicellaceae</taxon>
        <taxon>Polymorphobacter</taxon>
    </lineage>
</organism>
<comment type="caution">
    <text evidence="2">The sequence shown here is derived from an EMBL/GenBank/DDBJ whole genome shotgun (WGS) entry which is preliminary data.</text>
</comment>
<protein>
    <submittedName>
        <fullName evidence="2">Rubrerythrin</fullName>
    </submittedName>
</protein>
<accession>A0A841LI48</accession>
<gene>
    <name evidence="2" type="ORF">FHS79_003075</name>
</gene>
<sequence length="51" mass="5537">MDAIAGEGYENSKMYIDFAQQAEAAGDPKVGAIFRQIAEDEGTHYHGYQAA</sequence>
<proteinExistence type="predicted"/>
<dbReference type="Proteomes" id="UP000538147">
    <property type="component" value="Unassembled WGS sequence"/>
</dbReference>
<dbReference type="GO" id="GO:0046872">
    <property type="term" value="F:metal ion binding"/>
    <property type="evidence" value="ECO:0007669"/>
    <property type="project" value="InterPro"/>
</dbReference>
<dbReference type="GO" id="GO:0016491">
    <property type="term" value="F:oxidoreductase activity"/>
    <property type="evidence" value="ECO:0007669"/>
    <property type="project" value="InterPro"/>
</dbReference>
<dbReference type="AlphaFoldDB" id="A0A841LI48"/>
<evidence type="ECO:0000313" key="2">
    <source>
        <dbReference type="EMBL" id="MBB6228882.1"/>
    </source>
</evidence>
<dbReference type="InterPro" id="IPR012347">
    <property type="entry name" value="Ferritin-like"/>
</dbReference>
<dbReference type="InterPro" id="IPR009078">
    <property type="entry name" value="Ferritin-like_SF"/>
</dbReference>
<evidence type="ECO:0000313" key="3">
    <source>
        <dbReference type="Proteomes" id="UP000538147"/>
    </source>
</evidence>
<dbReference type="Gene3D" id="1.20.1260.10">
    <property type="match status" value="1"/>
</dbReference>
<dbReference type="RefSeq" id="WP_243453351.1">
    <property type="nucleotide sequence ID" value="NZ_BMOX01000014.1"/>
</dbReference>
<dbReference type="SUPFAM" id="SSF47240">
    <property type="entry name" value="Ferritin-like"/>
    <property type="match status" value="1"/>
</dbReference>
<dbReference type="EMBL" id="JACIIV010000026">
    <property type="protein sequence ID" value="MBB6228882.1"/>
    <property type="molecule type" value="Genomic_DNA"/>
</dbReference>
<dbReference type="Pfam" id="PF02915">
    <property type="entry name" value="Rubrerythrin"/>
    <property type="match status" value="1"/>
</dbReference>
<evidence type="ECO:0000259" key="1">
    <source>
        <dbReference type="Pfam" id="PF02915"/>
    </source>
</evidence>
<feature type="domain" description="Rubrerythrin diiron-binding" evidence="1">
    <location>
        <begin position="2"/>
        <end position="50"/>
    </location>
</feature>
<dbReference type="InterPro" id="IPR003251">
    <property type="entry name" value="Rr_diiron-bd_dom"/>
</dbReference>
<keyword evidence="3" id="KW-1185">Reference proteome</keyword>
<name>A0A841LI48_9SPHN</name>
<reference evidence="2 3" key="1">
    <citation type="submission" date="2020-08" db="EMBL/GenBank/DDBJ databases">
        <title>Genomic Encyclopedia of Type Strains, Phase IV (KMG-IV): sequencing the most valuable type-strain genomes for metagenomic binning, comparative biology and taxonomic classification.</title>
        <authorList>
            <person name="Goeker M."/>
        </authorList>
    </citation>
    <scope>NUCLEOTIDE SEQUENCE [LARGE SCALE GENOMIC DNA]</scope>
    <source>
        <strain evidence="2 3">DSM 102189</strain>
    </source>
</reference>